<dbReference type="GO" id="GO:0042276">
    <property type="term" value="P:error-prone translesion synthesis"/>
    <property type="evidence" value="ECO:0007669"/>
    <property type="project" value="TreeGrafter"/>
</dbReference>
<evidence type="ECO:0000256" key="3">
    <source>
        <dbReference type="ARBA" id="ARBA00012417"/>
    </source>
</evidence>
<dbReference type="GO" id="GO:0003887">
    <property type="term" value="F:DNA-directed DNA polymerase activity"/>
    <property type="evidence" value="ECO:0007669"/>
    <property type="project" value="TreeGrafter"/>
</dbReference>
<evidence type="ECO:0000256" key="5">
    <source>
        <dbReference type="ARBA" id="ARBA00023199"/>
    </source>
</evidence>
<comment type="similarity">
    <text evidence="1">Belongs to the DNA polymerase type-Y family.</text>
</comment>
<dbReference type="PROSITE" id="PS50173">
    <property type="entry name" value="UMUC"/>
    <property type="match status" value="1"/>
</dbReference>
<keyword evidence="7" id="KW-0742">SOS response</keyword>
<proteinExistence type="inferred from homology"/>
<sequence length="632" mass="70110">MSTPIALIDCNNNYVSCERAFDASLVGVPVIVLSNNDGCAIARSAEAKALGIKMGDPIHHLRDKVRRHGIQVRSSNYALYGDMQRRVIAACEAFARDFEIYSIDETFLDLAGFEGRDLVAHANAMRAQVQLWTTILTCVGIAETKTLAKLANAAAKKNPESDGVADLRDDDVRRDVMHTFAVGDVWGVGGATARKLIDLGIDTAGALRDMPMKQARAVGTVVLERLVAELGGVPSNAVEAVEPRRKGMAVTRSFGTPICDFERMMGALSQYALRAGEKLRSHGLVAARLTAFFHTNTHKPDRPQYGASRMVTLHPMTNDSLELIAAARRGAEKAWRDGYAYTKAGIMLDDLLPEDERPRTLFEKDTAKRDRLMGALDAINAKFGTWTAVTASQGFKREWKMRSEMRRRGRPTSLRCRRFERSCIPFKRTFTTLVDQCREQRYASSQLSGGGRQRGWAMKKLASLMGRSFLLVAVIYFVTVTTSAIIFEIAEGKYDAVDSFWWAFTTATTTGYGDIYPVTKTGRAVALFLMHFGPGFAFPMMTAIMSAKLIVDSDAFTHGEQEQLKEDIAAIRGMITPTKDGSFAAAVRLEADMRRYLHDEEPTRRARCLDEFRQRLALTPWAEAEQHSDGGR</sequence>
<evidence type="ECO:0000256" key="8">
    <source>
        <dbReference type="ARBA" id="ARBA00025589"/>
    </source>
</evidence>
<feature type="transmembrane region" description="Helical" evidence="10">
    <location>
        <begin position="525"/>
        <end position="545"/>
    </location>
</feature>
<dbReference type="Gene3D" id="1.10.150.20">
    <property type="entry name" value="5' to 3' exonuclease, C-terminal subdomain"/>
    <property type="match status" value="1"/>
</dbReference>
<feature type="transmembrane region" description="Helical" evidence="10">
    <location>
        <begin position="468"/>
        <end position="487"/>
    </location>
</feature>
<organism evidence="12 13">
    <name type="scientific">Sphingomonas faeni</name>
    <dbReference type="NCBI Taxonomy" id="185950"/>
    <lineage>
        <taxon>Bacteria</taxon>
        <taxon>Pseudomonadati</taxon>
        <taxon>Pseudomonadota</taxon>
        <taxon>Alphaproteobacteria</taxon>
        <taxon>Sphingomonadales</taxon>
        <taxon>Sphingomonadaceae</taxon>
        <taxon>Sphingomonas</taxon>
    </lineage>
</organism>
<name>A0A2T5TX29_9SPHN</name>
<gene>
    <name evidence="12" type="ORF">C8J25_11418</name>
</gene>
<evidence type="ECO:0000256" key="7">
    <source>
        <dbReference type="ARBA" id="ARBA00023236"/>
    </source>
</evidence>
<dbReference type="GO" id="GO:0005829">
    <property type="term" value="C:cytosol"/>
    <property type="evidence" value="ECO:0007669"/>
    <property type="project" value="TreeGrafter"/>
</dbReference>
<dbReference type="InterPro" id="IPR013099">
    <property type="entry name" value="K_chnl_dom"/>
</dbReference>
<dbReference type="PANTHER" id="PTHR11076">
    <property type="entry name" value="DNA REPAIR POLYMERASE UMUC / TRANSFERASE FAMILY MEMBER"/>
    <property type="match status" value="1"/>
</dbReference>
<dbReference type="Pfam" id="PF11799">
    <property type="entry name" value="IMS_C"/>
    <property type="match status" value="1"/>
</dbReference>
<dbReference type="SUPFAM" id="SSF56672">
    <property type="entry name" value="DNA/RNA polymerases"/>
    <property type="match status" value="1"/>
</dbReference>
<keyword evidence="10" id="KW-0812">Transmembrane</keyword>
<dbReference type="Gene3D" id="3.40.1170.60">
    <property type="match status" value="1"/>
</dbReference>
<evidence type="ECO:0000256" key="2">
    <source>
        <dbReference type="ARBA" id="ARBA00011245"/>
    </source>
</evidence>
<dbReference type="InterPro" id="IPR025188">
    <property type="entry name" value="DUF4113"/>
</dbReference>
<dbReference type="GO" id="GO:0009432">
    <property type="term" value="P:SOS response"/>
    <property type="evidence" value="ECO:0007669"/>
    <property type="project" value="UniProtKB-KW"/>
</dbReference>
<dbReference type="InterPro" id="IPR043502">
    <property type="entry name" value="DNA/RNA_pol_sf"/>
</dbReference>
<keyword evidence="12" id="KW-0808">Transferase</keyword>
<feature type="domain" description="UmuC" evidence="11">
    <location>
        <begin position="5"/>
        <end position="189"/>
    </location>
</feature>
<keyword evidence="4" id="KW-0227">DNA damage</keyword>
<dbReference type="Gene3D" id="1.10.287.70">
    <property type="match status" value="1"/>
</dbReference>
<dbReference type="InterPro" id="IPR001126">
    <property type="entry name" value="UmuC"/>
</dbReference>
<dbReference type="InterPro" id="IPR043128">
    <property type="entry name" value="Rev_trsase/Diguanyl_cyclase"/>
</dbReference>
<evidence type="ECO:0000256" key="1">
    <source>
        <dbReference type="ARBA" id="ARBA00010945"/>
    </source>
</evidence>
<dbReference type="EMBL" id="QAYE01000014">
    <property type="protein sequence ID" value="PTW43822.1"/>
    <property type="molecule type" value="Genomic_DNA"/>
</dbReference>
<protein>
    <recommendedName>
        <fullName evidence="3">DNA-directed DNA polymerase</fullName>
        <ecNumber evidence="3">2.7.7.7</ecNumber>
    </recommendedName>
</protein>
<dbReference type="PANTHER" id="PTHR11076:SF34">
    <property type="entry name" value="PROTEIN UMUC"/>
    <property type="match status" value="1"/>
</dbReference>
<dbReference type="Gene3D" id="3.30.70.270">
    <property type="match status" value="1"/>
</dbReference>
<comment type="caution">
    <text evidence="12">The sequence shown here is derived from an EMBL/GenBank/DDBJ whole genome shotgun (WGS) entry which is preliminary data.</text>
</comment>
<dbReference type="SUPFAM" id="SSF81324">
    <property type="entry name" value="Voltage-gated potassium channels"/>
    <property type="match status" value="1"/>
</dbReference>
<dbReference type="EC" id="2.7.7.7" evidence="3"/>
<dbReference type="Pfam" id="PF00817">
    <property type="entry name" value="IMS"/>
    <property type="match status" value="1"/>
</dbReference>
<evidence type="ECO:0000313" key="13">
    <source>
        <dbReference type="Proteomes" id="UP000244013"/>
    </source>
</evidence>
<comment type="subunit">
    <text evidence="2">Monomer.</text>
</comment>
<keyword evidence="10" id="KW-1133">Transmembrane helix</keyword>
<keyword evidence="6" id="KW-0234">DNA repair</keyword>
<dbReference type="Pfam" id="PF07885">
    <property type="entry name" value="Ion_trans_2"/>
    <property type="match status" value="1"/>
</dbReference>
<dbReference type="InterPro" id="IPR017961">
    <property type="entry name" value="DNA_pol_Y-fam_little_finger"/>
</dbReference>
<evidence type="ECO:0000256" key="9">
    <source>
        <dbReference type="ARBA" id="ARBA00049244"/>
    </source>
</evidence>
<comment type="function">
    <text evidence="8">Poorly processive, error-prone DNA polymerase involved in untargeted mutagenesis. Copies undamaged DNA at stalled replication forks, which arise in vivo from mismatched or misaligned primer ends. These misaligned primers can be extended by PolIV. Exhibits no 3'-5' exonuclease (proofreading) activity. May be involved in translesional synthesis, in conjunction with the beta clamp from PolIII.</text>
</comment>
<dbReference type="CDD" id="cd01700">
    <property type="entry name" value="PolY_Pol_V_umuC"/>
    <property type="match status" value="1"/>
</dbReference>
<reference evidence="12 13" key="1">
    <citation type="submission" date="2018-04" db="EMBL/GenBank/DDBJ databases">
        <title>Genomic Encyclopedia of Type Strains, Phase III (KMG-III): the genomes of soil and plant-associated and newly described type strains.</title>
        <authorList>
            <person name="Whitman W."/>
        </authorList>
    </citation>
    <scope>NUCLEOTIDE SEQUENCE [LARGE SCALE GENOMIC DNA]</scope>
    <source>
        <strain evidence="12 13">MA-olki</strain>
    </source>
</reference>
<evidence type="ECO:0000259" key="11">
    <source>
        <dbReference type="PROSITE" id="PS50173"/>
    </source>
</evidence>
<evidence type="ECO:0000313" key="12">
    <source>
        <dbReference type="EMBL" id="PTW43822.1"/>
    </source>
</evidence>
<evidence type="ECO:0000256" key="4">
    <source>
        <dbReference type="ARBA" id="ARBA00022763"/>
    </source>
</evidence>
<evidence type="ECO:0000256" key="6">
    <source>
        <dbReference type="ARBA" id="ARBA00023204"/>
    </source>
</evidence>
<comment type="catalytic activity">
    <reaction evidence="9">
        <text>DNA(n) + a 2'-deoxyribonucleoside 5'-triphosphate = DNA(n+1) + diphosphate</text>
        <dbReference type="Rhea" id="RHEA:22508"/>
        <dbReference type="Rhea" id="RHEA-COMP:17339"/>
        <dbReference type="Rhea" id="RHEA-COMP:17340"/>
        <dbReference type="ChEBI" id="CHEBI:33019"/>
        <dbReference type="ChEBI" id="CHEBI:61560"/>
        <dbReference type="ChEBI" id="CHEBI:173112"/>
        <dbReference type="EC" id="2.7.7.7"/>
    </reaction>
</comment>
<evidence type="ECO:0000256" key="10">
    <source>
        <dbReference type="SAM" id="Phobius"/>
    </source>
</evidence>
<accession>A0A2T5TX29</accession>
<dbReference type="Pfam" id="PF13438">
    <property type="entry name" value="DUF4113"/>
    <property type="match status" value="1"/>
</dbReference>
<dbReference type="GO" id="GO:0006281">
    <property type="term" value="P:DNA repair"/>
    <property type="evidence" value="ECO:0007669"/>
    <property type="project" value="UniProtKB-KW"/>
</dbReference>
<keyword evidence="5" id="KW-0741">SOS mutagenesis</keyword>
<dbReference type="InterPro" id="IPR050116">
    <property type="entry name" value="DNA_polymerase-Y"/>
</dbReference>
<dbReference type="AlphaFoldDB" id="A0A2T5TX29"/>
<dbReference type="GeneID" id="91008127"/>
<dbReference type="GO" id="GO:0003684">
    <property type="term" value="F:damaged DNA binding"/>
    <property type="evidence" value="ECO:0007669"/>
    <property type="project" value="InterPro"/>
</dbReference>
<dbReference type="Proteomes" id="UP000244013">
    <property type="component" value="Unassembled WGS sequence"/>
</dbReference>
<dbReference type="RefSeq" id="WP_208622644.1">
    <property type="nucleotide sequence ID" value="NZ_QAYE01000014.1"/>
</dbReference>
<keyword evidence="10" id="KW-0472">Membrane</keyword>